<gene>
    <name evidence="1" type="ORF">DF185_07850</name>
</gene>
<evidence type="ECO:0000313" key="1">
    <source>
        <dbReference type="EMBL" id="PXY01388.1"/>
    </source>
</evidence>
<dbReference type="Proteomes" id="UP000248079">
    <property type="component" value="Unassembled WGS sequence"/>
</dbReference>
<accession>A0A2V3ZY85</accession>
<protein>
    <submittedName>
        <fullName evidence="1">Uncharacterized protein</fullName>
    </submittedName>
</protein>
<sequence>MKKEILDDLFTQNYQKIYNQFVGKKGKYKTTVNGQTKEDILHNYMLVLLENHENIKIDKSIDQLLNSNSEPDKKTIDIFCSKVLYKLSRQFQDDNKLTQLQKKMKYAVDLENISEEETEDLRVLLEENLYILNDEEFMYVTYFNKYKKSEAAKKLAIDRKTFRKRMNLTIGKIKQHLIVNELIDLQ</sequence>
<evidence type="ECO:0000313" key="2">
    <source>
        <dbReference type="Proteomes" id="UP000248079"/>
    </source>
</evidence>
<dbReference type="AlphaFoldDB" id="A0A2V3ZY85"/>
<keyword evidence="2" id="KW-1185">Reference proteome</keyword>
<dbReference type="OrthoDB" id="822841at2"/>
<reference evidence="1 2" key="1">
    <citation type="submission" date="2018-05" db="EMBL/GenBank/DDBJ databases">
        <title>Marinifilum breve JC075T sp. nov., a marine bacterium isolated from Yongle Blue Hole in the South China Sea.</title>
        <authorList>
            <person name="Fu T."/>
        </authorList>
    </citation>
    <scope>NUCLEOTIDE SEQUENCE [LARGE SCALE GENOMIC DNA]</scope>
    <source>
        <strain evidence="1 2">JC075</strain>
    </source>
</reference>
<comment type="caution">
    <text evidence="1">The sequence shown here is derived from an EMBL/GenBank/DDBJ whole genome shotgun (WGS) entry which is preliminary data.</text>
</comment>
<dbReference type="RefSeq" id="WP_110360200.1">
    <property type="nucleotide sequence ID" value="NZ_QFLI01000003.1"/>
</dbReference>
<organism evidence="1 2">
    <name type="scientific">Marinifilum breve</name>
    <dbReference type="NCBI Taxonomy" id="2184082"/>
    <lineage>
        <taxon>Bacteria</taxon>
        <taxon>Pseudomonadati</taxon>
        <taxon>Bacteroidota</taxon>
        <taxon>Bacteroidia</taxon>
        <taxon>Marinilabiliales</taxon>
        <taxon>Marinifilaceae</taxon>
    </lineage>
</organism>
<dbReference type="EMBL" id="QFLI01000003">
    <property type="protein sequence ID" value="PXY01388.1"/>
    <property type="molecule type" value="Genomic_DNA"/>
</dbReference>
<name>A0A2V3ZY85_9BACT</name>
<proteinExistence type="predicted"/>